<feature type="binding site" evidence="8">
    <location>
        <begin position="42"/>
        <end position="44"/>
    </location>
    <ligand>
        <name>S-adenosyl-L-methionine</name>
        <dbReference type="ChEBI" id="CHEBI:59789"/>
    </ligand>
</feature>
<feature type="binding site" evidence="8">
    <location>
        <begin position="144"/>
        <end position="146"/>
    </location>
    <ligand>
        <name>S-adenosyl-L-methionine</name>
        <dbReference type="ChEBI" id="CHEBI:59789"/>
    </ligand>
</feature>
<feature type="binding site" evidence="8">
    <location>
        <position position="97"/>
    </location>
    <ligand>
        <name>S-adenosyl-L-methionine</name>
        <dbReference type="ChEBI" id="CHEBI:59789"/>
    </ligand>
</feature>
<evidence type="ECO:0000313" key="10">
    <source>
        <dbReference type="EMBL" id="GHC51070.1"/>
    </source>
</evidence>
<keyword evidence="7 8" id="KW-0456">Lyase</keyword>
<gene>
    <name evidence="8" type="primary">queE</name>
    <name evidence="10" type="ORF">GCM10007100_16560</name>
</gene>
<comment type="catalytic activity">
    <reaction evidence="8">
        <text>6-carboxy-5,6,7,8-tetrahydropterin + H(+) = 7-carboxy-7-carbaguanine + NH4(+)</text>
        <dbReference type="Rhea" id="RHEA:27974"/>
        <dbReference type="ChEBI" id="CHEBI:15378"/>
        <dbReference type="ChEBI" id="CHEBI:28938"/>
        <dbReference type="ChEBI" id="CHEBI:61032"/>
        <dbReference type="ChEBI" id="CHEBI:61036"/>
        <dbReference type="EC" id="4.3.99.3"/>
    </reaction>
</comment>
<keyword evidence="1 8" id="KW-0004">4Fe-4S</keyword>
<keyword evidence="3 8" id="KW-0479">Metal-binding</keyword>
<feature type="binding site" evidence="8">
    <location>
        <position position="32"/>
    </location>
    <ligand>
        <name>substrate</name>
    </ligand>
</feature>
<dbReference type="Gene3D" id="3.20.20.70">
    <property type="entry name" value="Aldolase class I"/>
    <property type="match status" value="1"/>
</dbReference>
<dbReference type="GO" id="GO:0008616">
    <property type="term" value="P:tRNA queuosine(34) biosynthetic process"/>
    <property type="evidence" value="ECO:0007669"/>
    <property type="project" value="UniProtKB-UniRule"/>
</dbReference>
<dbReference type="AlphaFoldDB" id="A0A918WJA0"/>
<feature type="binding site" evidence="8">
    <location>
        <position position="36"/>
    </location>
    <ligand>
        <name>[4Fe-4S] cluster</name>
        <dbReference type="ChEBI" id="CHEBI:49883"/>
        <note>4Fe-4S-S-AdoMet</note>
    </ligand>
</feature>
<dbReference type="PROSITE" id="PS51918">
    <property type="entry name" value="RADICAL_SAM"/>
    <property type="match status" value="1"/>
</dbReference>
<keyword evidence="5 8" id="KW-0408">Iron</keyword>
<evidence type="ECO:0000256" key="7">
    <source>
        <dbReference type="ARBA" id="ARBA00023239"/>
    </source>
</evidence>
<comment type="pathway">
    <text evidence="8">Purine metabolism; 7-cyano-7-deazaguanine biosynthesis.</text>
</comment>
<dbReference type="GO" id="GO:0051539">
    <property type="term" value="F:4 iron, 4 sulfur cluster binding"/>
    <property type="evidence" value="ECO:0007669"/>
    <property type="project" value="UniProtKB-UniRule"/>
</dbReference>
<dbReference type="InterPro" id="IPR013785">
    <property type="entry name" value="Aldolase_TIM"/>
</dbReference>
<reference evidence="10" key="2">
    <citation type="submission" date="2020-09" db="EMBL/GenBank/DDBJ databases">
        <authorList>
            <person name="Sun Q."/>
            <person name="Kim S."/>
        </authorList>
    </citation>
    <scope>NUCLEOTIDE SEQUENCE</scope>
    <source>
        <strain evidence="10">KCTC 12988</strain>
    </source>
</reference>
<evidence type="ECO:0000313" key="11">
    <source>
        <dbReference type="Proteomes" id="UP000644507"/>
    </source>
</evidence>
<dbReference type="EMBL" id="BMXI01000006">
    <property type="protein sequence ID" value="GHC51070.1"/>
    <property type="molecule type" value="Genomic_DNA"/>
</dbReference>
<keyword evidence="4 8" id="KW-0460">Magnesium</keyword>
<dbReference type="InterPro" id="IPR058240">
    <property type="entry name" value="rSAM_sf"/>
</dbReference>
<accession>A0A918WJA0</accession>
<evidence type="ECO:0000256" key="4">
    <source>
        <dbReference type="ARBA" id="ARBA00022842"/>
    </source>
</evidence>
<comment type="caution">
    <text evidence="10">The sequence shown here is derived from an EMBL/GenBank/DDBJ whole genome shotgun (WGS) entry which is preliminary data.</text>
</comment>
<feature type="binding site" evidence="8">
    <location>
        <position position="43"/>
    </location>
    <ligand>
        <name>[4Fe-4S] cluster</name>
        <dbReference type="ChEBI" id="CHEBI:49883"/>
        <note>4Fe-4S-S-AdoMet</note>
    </ligand>
</feature>
<dbReference type="Pfam" id="PF04055">
    <property type="entry name" value="Radical_SAM"/>
    <property type="match status" value="1"/>
</dbReference>
<comment type="cofactor">
    <cofactor evidence="8">
        <name>Mg(2+)</name>
        <dbReference type="ChEBI" id="CHEBI:18420"/>
    </cofactor>
</comment>
<dbReference type="EC" id="4.3.99.3" evidence="8"/>
<dbReference type="PIRSF" id="PIRSF000370">
    <property type="entry name" value="QueE"/>
    <property type="match status" value="1"/>
</dbReference>
<reference evidence="10" key="1">
    <citation type="journal article" date="2014" name="Int. J. Syst. Evol. Microbiol.">
        <title>Complete genome sequence of Corynebacterium casei LMG S-19264T (=DSM 44701T), isolated from a smear-ripened cheese.</title>
        <authorList>
            <consortium name="US DOE Joint Genome Institute (JGI-PGF)"/>
            <person name="Walter F."/>
            <person name="Albersmeier A."/>
            <person name="Kalinowski J."/>
            <person name="Ruckert C."/>
        </authorList>
    </citation>
    <scope>NUCLEOTIDE SEQUENCE</scope>
    <source>
        <strain evidence="10">KCTC 12988</strain>
    </source>
</reference>
<dbReference type="InterPro" id="IPR024924">
    <property type="entry name" value="7-CO-7-deazaguanine_synth-like"/>
</dbReference>
<sequence>MKLARLPDGSPEVFRTLQGEGPSMGCPAVFLRLSLCNLHCVWCDTPFTWNWEGTPWPHLDKRKFSKSDYIVEQTPAELTATLESASRPGDRLVITGGEPLLQQGELSALVTLLSPNFSAIEIETNGTQLPIPALDSHIAQYNVSPKLANSQNAPELRIQEKAMKFFATCERAFFKFVVVSQSDLKEVEELQQRFEIPASRILLMPEGRSAEALAKSRSWLAQECLDHGYRLTDRLHVQLWGDERAK</sequence>
<feature type="domain" description="Radical SAM core" evidence="9">
    <location>
        <begin position="23"/>
        <end position="242"/>
    </location>
</feature>
<comment type="cofactor">
    <cofactor evidence="8">
        <name>S-adenosyl-L-methionine</name>
        <dbReference type="ChEBI" id="CHEBI:59789"/>
    </cofactor>
    <text evidence="8">Binds 1 S-adenosyl-L-methionine per subunit.</text>
</comment>
<dbReference type="PANTHER" id="PTHR42836">
    <property type="entry name" value="7-CARBOXY-7-DEAZAGUANINE SYNTHASE"/>
    <property type="match status" value="1"/>
</dbReference>
<feature type="binding site" evidence="8">
    <location>
        <position position="40"/>
    </location>
    <ligand>
        <name>[4Fe-4S] cluster</name>
        <dbReference type="ChEBI" id="CHEBI:49883"/>
        <note>4Fe-4S-S-AdoMet</note>
    </ligand>
</feature>
<evidence type="ECO:0000256" key="3">
    <source>
        <dbReference type="ARBA" id="ARBA00022723"/>
    </source>
</evidence>
<proteinExistence type="inferred from homology"/>
<comment type="function">
    <text evidence="8">Catalyzes the complex heterocyclic radical-mediated conversion of 6-carboxy-5,6,7,8-tetrahydropterin (CPH4) to 7-carboxy-7-deazaguanine (CDG), a step common to the biosynthetic pathways of all 7-deazapurine-containing compounds.</text>
</comment>
<feature type="binding site" evidence="8">
    <location>
        <position position="95"/>
    </location>
    <ligand>
        <name>substrate</name>
    </ligand>
</feature>
<keyword evidence="8" id="KW-0671">Queuosine biosynthesis</keyword>
<dbReference type="SFLD" id="SFLDS00029">
    <property type="entry name" value="Radical_SAM"/>
    <property type="match status" value="1"/>
</dbReference>
<organism evidence="10 11">
    <name type="scientific">Roseibacillus persicicus</name>
    <dbReference type="NCBI Taxonomy" id="454148"/>
    <lineage>
        <taxon>Bacteria</taxon>
        <taxon>Pseudomonadati</taxon>
        <taxon>Verrucomicrobiota</taxon>
        <taxon>Verrucomicrobiia</taxon>
        <taxon>Verrucomicrobiales</taxon>
        <taxon>Verrucomicrobiaceae</taxon>
        <taxon>Roseibacillus</taxon>
    </lineage>
</organism>
<feature type="binding site" evidence="8">
    <location>
        <begin position="17"/>
        <end position="19"/>
    </location>
    <ligand>
        <name>substrate</name>
    </ligand>
</feature>
<evidence type="ECO:0000256" key="2">
    <source>
        <dbReference type="ARBA" id="ARBA00022691"/>
    </source>
</evidence>
<feature type="binding site" evidence="8">
    <location>
        <position position="45"/>
    </location>
    <ligand>
        <name>Mg(2+)</name>
        <dbReference type="ChEBI" id="CHEBI:18420"/>
    </ligand>
</feature>
<comment type="similarity">
    <text evidence="8">Belongs to the radical SAM superfamily. 7-carboxy-7-deazaguanine synthase family.</text>
</comment>
<protein>
    <recommendedName>
        <fullName evidence="8">7-carboxy-7-deazaguanine synthase</fullName>
        <shortName evidence="8">CDG synthase</shortName>
        <ecNumber evidence="8">4.3.99.3</ecNumber>
    </recommendedName>
    <alternativeName>
        <fullName evidence="8">Queuosine biosynthesis protein QueE</fullName>
    </alternativeName>
</protein>
<keyword evidence="6 8" id="KW-0411">Iron-sulfur</keyword>
<dbReference type="GO" id="GO:0000287">
    <property type="term" value="F:magnesium ion binding"/>
    <property type="evidence" value="ECO:0007669"/>
    <property type="project" value="UniProtKB-UniRule"/>
</dbReference>
<keyword evidence="11" id="KW-1185">Reference proteome</keyword>
<dbReference type="Proteomes" id="UP000644507">
    <property type="component" value="Unassembled WGS sequence"/>
</dbReference>
<dbReference type="RefSeq" id="WP_189569462.1">
    <property type="nucleotide sequence ID" value="NZ_BMXI01000006.1"/>
</dbReference>
<dbReference type="HAMAP" id="MF_00917">
    <property type="entry name" value="QueE"/>
    <property type="match status" value="1"/>
</dbReference>
<dbReference type="GO" id="GO:1904047">
    <property type="term" value="F:S-adenosyl-L-methionine binding"/>
    <property type="evidence" value="ECO:0007669"/>
    <property type="project" value="UniProtKB-UniRule"/>
</dbReference>
<dbReference type="PANTHER" id="PTHR42836:SF1">
    <property type="entry name" value="7-CARBOXY-7-DEAZAGUANINE SYNTHASE"/>
    <property type="match status" value="1"/>
</dbReference>
<comment type="cofactor">
    <cofactor evidence="8">
        <name>[4Fe-4S] cluster</name>
        <dbReference type="ChEBI" id="CHEBI:49883"/>
    </cofactor>
    <text evidence="8">Binds 1 [4Fe-4S] cluster. The cluster is coordinated with 3 cysteines and an exchangeable S-adenosyl-L-methionine.</text>
</comment>
<evidence type="ECO:0000256" key="6">
    <source>
        <dbReference type="ARBA" id="ARBA00023014"/>
    </source>
</evidence>
<keyword evidence="2 8" id="KW-0949">S-adenosyl-L-methionine</keyword>
<dbReference type="InterPro" id="IPR007197">
    <property type="entry name" value="rSAM"/>
</dbReference>
<evidence type="ECO:0000256" key="1">
    <source>
        <dbReference type="ARBA" id="ARBA00022485"/>
    </source>
</evidence>
<evidence type="ECO:0000259" key="9">
    <source>
        <dbReference type="PROSITE" id="PS51918"/>
    </source>
</evidence>
<name>A0A918WJA0_9BACT</name>
<dbReference type="CDD" id="cd01335">
    <property type="entry name" value="Radical_SAM"/>
    <property type="match status" value="1"/>
</dbReference>
<evidence type="ECO:0000256" key="5">
    <source>
        <dbReference type="ARBA" id="ARBA00023004"/>
    </source>
</evidence>
<evidence type="ECO:0000256" key="8">
    <source>
        <dbReference type="HAMAP-Rule" id="MF_00917"/>
    </source>
</evidence>
<comment type="subunit">
    <text evidence="8">Homodimer.</text>
</comment>
<dbReference type="SUPFAM" id="SSF102114">
    <property type="entry name" value="Radical SAM enzymes"/>
    <property type="match status" value="1"/>
</dbReference>
<comment type="caution">
    <text evidence="8">Lacks conserved residue(s) required for the propagation of feature annotation.</text>
</comment>
<dbReference type="GO" id="GO:0016840">
    <property type="term" value="F:carbon-nitrogen lyase activity"/>
    <property type="evidence" value="ECO:0007669"/>
    <property type="project" value="UniProtKB-UniRule"/>
</dbReference>